<comment type="similarity">
    <text evidence="2">Belongs to the bacterial solute-binding protein 5 family.</text>
</comment>
<dbReference type="GO" id="GO:0015833">
    <property type="term" value="P:peptide transport"/>
    <property type="evidence" value="ECO:0007669"/>
    <property type="project" value="TreeGrafter"/>
</dbReference>
<proteinExistence type="inferred from homology"/>
<accession>A0A9D1L8Y3</accession>
<comment type="subcellular location">
    <subcellularLocation>
        <location evidence="1">Cell envelope</location>
    </subcellularLocation>
</comment>
<evidence type="ECO:0000313" key="8">
    <source>
        <dbReference type="Proteomes" id="UP000824091"/>
    </source>
</evidence>
<dbReference type="GO" id="GO:0043190">
    <property type="term" value="C:ATP-binding cassette (ABC) transporter complex"/>
    <property type="evidence" value="ECO:0007669"/>
    <property type="project" value="InterPro"/>
</dbReference>
<dbReference type="EMBL" id="DVMO01000066">
    <property type="protein sequence ID" value="HIU27637.1"/>
    <property type="molecule type" value="Genomic_DNA"/>
</dbReference>
<dbReference type="Pfam" id="PF00496">
    <property type="entry name" value="SBP_bac_5"/>
    <property type="match status" value="1"/>
</dbReference>
<dbReference type="InterPro" id="IPR030678">
    <property type="entry name" value="Peptide/Ni-bd"/>
</dbReference>
<dbReference type="PROSITE" id="PS51257">
    <property type="entry name" value="PROKAR_LIPOPROTEIN"/>
    <property type="match status" value="1"/>
</dbReference>
<dbReference type="CDD" id="cd08512">
    <property type="entry name" value="PBP2_NikA_DppA_OppA_like_7"/>
    <property type="match status" value="1"/>
</dbReference>
<gene>
    <name evidence="7" type="ORF">IAD16_04610</name>
</gene>
<evidence type="ECO:0000256" key="3">
    <source>
        <dbReference type="ARBA" id="ARBA00022448"/>
    </source>
</evidence>
<dbReference type="Gene3D" id="3.40.190.10">
    <property type="entry name" value="Periplasmic binding protein-like II"/>
    <property type="match status" value="1"/>
</dbReference>
<feature type="chain" id="PRO_5039300430" evidence="5">
    <location>
        <begin position="23"/>
        <end position="551"/>
    </location>
</feature>
<feature type="domain" description="Solute-binding protein family 5" evidence="6">
    <location>
        <begin position="79"/>
        <end position="456"/>
    </location>
</feature>
<sequence>MKSVLKKVIACALILAMVLSMAACGSGDDGGASSHTDGQVVVNIDWPAYIDPGVANKDADLMAVVNMYDSLVFPNTDGTVKPMVAESWEANDDCTAYTFHLRDDVVFHSGNPLTANDVKWSMDRLLTMGEGLAYLYTGVVDSVEVIDDHTVQFNLAVPSGTFAQSLTRLYILDSALVTENIDTSSTQYGEYGDYGKTWLNTNDAGSGPYKVKEIRTEEYVIMEQSDNYWQEFDENAPKEAKLQGGVVTSTMKTMISRGELDITDNAQTPETYESMASEDGVTMVRTFSGGNFNISLNTQLAPTDDIHFRKAMAYALDYDSVINDIYVGSVKPTGPIITGIAGALPESEFPYTYDLDKAKEELEQSPYYDQLISGEMVVTLSYCSEGGEQQEKTALLMQAGMSQLGVTVEITGKPFANMMTDGSAVETTPNASFIVFNPAYPDGGAALKPRYHTDSNGSWEHTDWVEDPQLDAAIEEAMMITDDDERAAAYSEIARQIVDLCPTIWACDLSSTFVYRSDYISYMPVAADYENGVDSIYSPGYTVYFFDYRLS</sequence>
<dbReference type="SUPFAM" id="SSF53850">
    <property type="entry name" value="Periplasmic binding protein-like II"/>
    <property type="match status" value="1"/>
</dbReference>
<organism evidence="7 8">
    <name type="scientific">Candidatus Fimisoma avicola</name>
    <dbReference type="NCBI Taxonomy" id="2840826"/>
    <lineage>
        <taxon>Bacteria</taxon>
        <taxon>Bacillati</taxon>
        <taxon>Bacillota</taxon>
        <taxon>Clostridia</taxon>
        <taxon>Eubacteriales</taxon>
        <taxon>Candidatus Fimisoma</taxon>
    </lineage>
</organism>
<protein>
    <submittedName>
        <fullName evidence="7">ABC transporter substrate-binding protein</fullName>
    </submittedName>
</protein>
<dbReference type="GO" id="GO:1904680">
    <property type="term" value="F:peptide transmembrane transporter activity"/>
    <property type="evidence" value="ECO:0007669"/>
    <property type="project" value="TreeGrafter"/>
</dbReference>
<dbReference type="InterPro" id="IPR000914">
    <property type="entry name" value="SBP_5_dom"/>
</dbReference>
<evidence type="ECO:0000313" key="7">
    <source>
        <dbReference type="EMBL" id="HIU27637.1"/>
    </source>
</evidence>
<dbReference type="PANTHER" id="PTHR30290:SF10">
    <property type="entry name" value="PERIPLASMIC OLIGOPEPTIDE-BINDING PROTEIN-RELATED"/>
    <property type="match status" value="1"/>
</dbReference>
<dbReference type="AlphaFoldDB" id="A0A9D1L8Y3"/>
<reference evidence="7" key="2">
    <citation type="journal article" date="2021" name="PeerJ">
        <title>Extensive microbial diversity within the chicken gut microbiome revealed by metagenomics and culture.</title>
        <authorList>
            <person name="Gilroy R."/>
            <person name="Ravi A."/>
            <person name="Getino M."/>
            <person name="Pursley I."/>
            <person name="Horton D.L."/>
            <person name="Alikhan N.F."/>
            <person name="Baker D."/>
            <person name="Gharbi K."/>
            <person name="Hall N."/>
            <person name="Watson M."/>
            <person name="Adriaenssens E.M."/>
            <person name="Foster-Nyarko E."/>
            <person name="Jarju S."/>
            <person name="Secka A."/>
            <person name="Antonio M."/>
            <person name="Oren A."/>
            <person name="Chaudhuri R.R."/>
            <person name="La Ragione R."/>
            <person name="Hildebrand F."/>
            <person name="Pallen M.J."/>
        </authorList>
    </citation>
    <scope>NUCLEOTIDE SEQUENCE</scope>
    <source>
        <strain evidence="7">11300</strain>
    </source>
</reference>
<name>A0A9D1L8Y3_9FIRM</name>
<dbReference type="InterPro" id="IPR039424">
    <property type="entry name" value="SBP_5"/>
</dbReference>
<keyword evidence="4 5" id="KW-0732">Signal</keyword>
<dbReference type="PANTHER" id="PTHR30290">
    <property type="entry name" value="PERIPLASMIC BINDING COMPONENT OF ABC TRANSPORTER"/>
    <property type="match status" value="1"/>
</dbReference>
<dbReference type="Proteomes" id="UP000824091">
    <property type="component" value="Unassembled WGS sequence"/>
</dbReference>
<evidence type="ECO:0000256" key="1">
    <source>
        <dbReference type="ARBA" id="ARBA00004196"/>
    </source>
</evidence>
<dbReference type="GO" id="GO:0030313">
    <property type="term" value="C:cell envelope"/>
    <property type="evidence" value="ECO:0007669"/>
    <property type="project" value="UniProtKB-SubCell"/>
</dbReference>
<dbReference type="GO" id="GO:0042597">
    <property type="term" value="C:periplasmic space"/>
    <property type="evidence" value="ECO:0007669"/>
    <property type="project" value="UniProtKB-ARBA"/>
</dbReference>
<dbReference type="Gene3D" id="3.10.105.10">
    <property type="entry name" value="Dipeptide-binding Protein, Domain 3"/>
    <property type="match status" value="1"/>
</dbReference>
<evidence type="ECO:0000256" key="5">
    <source>
        <dbReference type="SAM" id="SignalP"/>
    </source>
</evidence>
<evidence type="ECO:0000259" key="6">
    <source>
        <dbReference type="Pfam" id="PF00496"/>
    </source>
</evidence>
<comment type="caution">
    <text evidence="7">The sequence shown here is derived from an EMBL/GenBank/DDBJ whole genome shotgun (WGS) entry which is preliminary data.</text>
</comment>
<dbReference type="PIRSF" id="PIRSF002741">
    <property type="entry name" value="MppA"/>
    <property type="match status" value="1"/>
</dbReference>
<evidence type="ECO:0000256" key="4">
    <source>
        <dbReference type="ARBA" id="ARBA00022729"/>
    </source>
</evidence>
<keyword evidence="3" id="KW-0813">Transport</keyword>
<evidence type="ECO:0000256" key="2">
    <source>
        <dbReference type="ARBA" id="ARBA00005695"/>
    </source>
</evidence>
<reference evidence="7" key="1">
    <citation type="submission" date="2020-10" db="EMBL/GenBank/DDBJ databases">
        <authorList>
            <person name="Gilroy R."/>
        </authorList>
    </citation>
    <scope>NUCLEOTIDE SEQUENCE</scope>
    <source>
        <strain evidence="7">11300</strain>
    </source>
</reference>
<feature type="signal peptide" evidence="5">
    <location>
        <begin position="1"/>
        <end position="22"/>
    </location>
</feature>